<dbReference type="EMBL" id="JADEVO010000057">
    <property type="protein sequence ID" value="MBN3968527.1"/>
    <property type="molecule type" value="Genomic_DNA"/>
</dbReference>
<organism evidence="1 2">
    <name type="scientific">Pseudomonas gregormendelii</name>
    <dbReference type="NCBI Taxonomy" id="1628277"/>
    <lineage>
        <taxon>Bacteria</taxon>
        <taxon>Pseudomonadati</taxon>
        <taxon>Pseudomonadota</taxon>
        <taxon>Gammaproteobacteria</taxon>
        <taxon>Pseudomonadales</taxon>
        <taxon>Pseudomonadaceae</taxon>
        <taxon>Pseudomonas</taxon>
    </lineage>
</organism>
<evidence type="ECO:0000313" key="2">
    <source>
        <dbReference type="Proteomes" id="UP000772591"/>
    </source>
</evidence>
<keyword evidence="2" id="KW-1185">Reference proteome</keyword>
<sequence length="105" mass="11592">MSVSVATTPRAFAAQILEGGYSCESILERCPAEWHGLVMEHVRVTQDRRDMNVARQQKFRPPAKPSIPQTATYQEQHQVRGNPVVAAAHLAAVRASINSNRAISQ</sequence>
<evidence type="ECO:0000313" key="1">
    <source>
        <dbReference type="EMBL" id="MBN3968527.1"/>
    </source>
</evidence>
<protein>
    <submittedName>
        <fullName evidence="1">Uncharacterized protein</fullName>
    </submittedName>
</protein>
<dbReference type="RefSeq" id="WP_205894089.1">
    <property type="nucleotide sequence ID" value="NZ_JADEVO010000057.1"/>
</dbReference>
<dbReference type="Proteomes" id="UP000772591">
    <property type="component" value="Unassembled WGS sequence"/>
</dbReference>
<comment type="caution">
    <text evidence="1">The sequence shown here is derived from an EMBL/GenBank/DDBJ whole genome shotgun (WGS) entry which is preliminary data.</text>
</comment>
<gene>
    <name evidence="1" type="ORF">IMW75_25065</name>
</gene>
<name>A0ABS3ANL0_9PSED</name>
<reference evidence="1 2" key="1">
    <citation type="journal article" date="2021" name="Int. J. Syst. Evol. Microbiol.">
        <title>Pseudomonas piscium sp. nov., Pseudomonas pisciculturae sp. nov., Pseudomonas mucoides sp. nov. and Pseudomonas neuropathica sp. nov. isolated from rainbow trout.</title>
        <authorList>
            <person name="Duman M."/>
            <person name="Mulet M."/>
            <person name="Altun S."/>
            <person name="Saticioglu I.B."/>
            <person name="Gomila M."/>
            <person name="Lalucat J."/>
            <person name="Garcia-Valdes E."/>
        </authorList>
    </citation>
    <scope>NUCLEOTIDE SEQUENCE [LARGE SCALE GENOMIC DNA]</scope>
    <source>
        <strain evidence="1 2">LMG 28632</strain>
    </source>
</reference>
<accession>A0ABS3ANL0</accession>
<proteinExistence type="predicted"/>